<dbReference type="SUPFAM" id="SSF53850">
    <property type="entry name" value="Periplasmic binding protein-like II"/>
    <property type="match status" value="1"/>
</dbReference>
<organism evidence="2 3">
    <name type="scientific">Pantoea brenneri</name>
    <dbReference type="NCBI Taxonomy" id="472694"/>
    <lineage>
        <taxon>Bacteria</taxon>
        <taxon>Pseudomonadati</taxon>
        <taxon>Pseudomonadota</taxon>
        <taxon>Gammaproteobacteria</taxon>
        <taxon>Enterobacterales</taxon>
        <taxon>Erwiniaceae</taxon>
        <taxon>Pantoea</taxon>
    </lineage>
</organism>
<evidence type="ECO:0000259" key="1">
    <source>
        <dbReference type="Pfam" id="PF03466"/>
    </source>
</evidence>
<reference evidence="2 3" key="1">
    <citation type="submission" date="2024-04" db="EMBL/GenBank/DDBJ databases">
        <authorList>
            <person name="Suleimanova A.D."/>
            <person name="Pudova D.S."/>
            <person name="Shagimardanova E.I."/>
            <person name="Sharipova M.R."/>
        </authorList>
    </citation>
    <scope>NUCLEOTIDE SEQUENCE [LARGE SCALE GENOMIC DNA]</scope>
    <source>
        <strain evidence="2 3">3.1</strain>
    </source>
</reference>
<keyword evidence="3" id="KW-1185">Reference proteome</keyword>
<dbReference type="Proteomes" id="UP001468095">
    <property type="component" value="Unassembled WGS sequence"/>
</dbReference>
<comment type="caution">
    <text evidence="2">The sequence shown here is derived from an EMBL/GenBank/DDBJ whole genome shotgun (WGS) entry which is preliminary data.</text>
</comment>
<dbReference type="Pfam" id="PF03466">
    <property type="entry name" value="LysR_substrate"/>
    <property type="match status" value="1"/>
</dbReference>
<dbReference type="RefSeq" id="WP_238585850.1">
    <property type="nucleotide sequence ID" value="NZ_CAUQFK010000016.1"/>
</dbReference>
<evidence type="ECO:0000313" key="2">
    <source>
        <dbReference type="EMBL" id="MEL7696207.1"/>
    </source>
</evidence>
<sequence length="63" mass="7655">MHLPTYLIGEALRKGRRVPILQHYPFTAEPIRLIYPSKRHLSPRIRAFIDLLVERWQHQLPWE</sequence>
<protein>
    <submittedName>
        <fullName evidence="2">LysR substrate-binding domain-containing protein</fullName>
    </submittedName>
</protein>
<proteinExistence type="predicted"/>
<accession>A0ABU9MN78</accession>
<gene>
    <name evidence="2" type="ORF">AABB92_11150</name>
</gene>
<dbReference type="Gene3D" id="3.40.190.290">
    <property type="match status" value="1"/>
</dbReference>
<dbReference type="EMBL" id="JBCGBG010000002">
    <property type="protein sequence ID" value="MEL7696207.1"/>
    <property type="molecule type" value="Genomic_DNA"/>
</dbReference>
<evidence type="ECO:0000313" key="3">
    <source>
        <dbReference type="Proteomes" id="UP001468095"/>
    </source>
</evidence>
<name>A0ABU9MN78_9GAMM</name>
<dbReference type="InterPro" id="IPR005119">
    <property type="entry name" value="LysR_subst-bd"/>
</dbReference>
<feature type="domain" description="LysR substrate-binding" evidence="1">
    <location>
        <begin position="3"/>
        <end position="56"/>
    </location>
</feature>